<feature type="domain" description="Glucose/Sorbosone dehydrogenase" evidence="2">
    <location>
        <begin position="46"/>
        <end position="372"/>
    </location>
</feature>
<dbReference type="Pfam" id="PF07995">
    <property type="entry name" value="GSDH"/>
    <property type="match status" value="1"/>
</dbReference>
<dbReference type="SUPFAM" id="SSF50952">
    <property type="entry name" value="Soluble quinoprotein glucose dehydrogenase"/>
    <property type="match status" value="1"/>
</dbReference>
<keyword evidence="4" id="KW-1185">Reference proteome</keyword>
<dbReference type="PATRIC" id="fig|740709.3.peg.2355"/>
<gene>
    <name evidence="3" type="ORF">A10D4_11656</name>
</gene>
<comment type="caution">
    <text evidence="3">The sequence shown here is derived from an EMBL/GenBank/DDBJ whole genome shotgun (WGS) entry which is preliminary data.</text>
</comment>
<sequence>MKVLLKKVTSLMWVGVVIGSFSPALVHADDERTTTDYRLQVVATGLASPWALAALPDGRLLMTEKAGKLWLINAEGQRQAIDGVPSTQVIGQGGLMDIELAPDFAQSRQLALSYVCGEADSNATCVAKALFIDDQLQQVKQILRVSPNKPGGAHFGARLAFVDKDTLIVTTGDGFDQREQAQQLDSQLGKTLRIDLQGQPLIDNPFYAEPQANAAIFTYGHRNPQGLVYDAEQQQLILHEHGPRGGDEINLLQAGKNYGWPIATDGVDYNFARISPYRQLPGVEPAKWVWTPSIAPSDMAIYRGQQFVDWQGDLLVTALAAKALYRVQRGPHGWSQAEVLMQAPQQRLRAVVVDDSGNIYVASDGENATLWRLSPR</sequence>
<dbReference type="AlphaFoldDB" id="K2K1P3"/>
<evidence type="ECO:0000256" key="1">
    <source>
        <dbReference type="SAM" id="SignalP"/>
    </source>
</evidence>
<proteinExistence type="predicted"/>
<dbReference type="InterPro" id="IPR011042">
    <property type="entry name" value="6-blade_b-propeller_TolB-like"/>
</dbReference>
<dbReference type="PANTHER" id="PTHR19328">
    <property type="entry name" value="HEDGEHOG-INTERACTING PROTEIN"/>
    <property type="match status" value="1"/>
</dbReference>
<feature type="chain" id="PRO_5003859637" evidence="1">
    <location>
        <begin position="29"/>
        <end position="376"/>
    </location>
</feature>
<name>K2K1P3_9GAMM</name>
<dbReference type="Proteomes" id="UP000014115">
    <property type="component" value="Unassembled WGS sequence"/>
</dbReference>
<organism evidence="3 4">
    <name type="scientific">Idiomarina xiamenensis 10-D-4</name>
    <dbReference type="NCBI Taxonomy" id="740709"/>
    <lineage>
        <taxon>Bacteria</taxon>
        <taxon>Pseudomonadati</taxon>
        <taxon>Pseudomonadota</taxon>
        <taxon>Gammaproteobacteria</taxon>
        <taxon>Alteromonadales</taxon>
        <taxon>Idiomarinaceae</taxon>
        <taxon>Idiomarina</taxon>
    </lineage>
</organism>
<feature type="signal peptide" evidence="1">
    <location>
        <begin position="1"/>
        <end position="28"/>
    </location>
</feature>
<evidence type="ECO:0000259" key="2">
    <source>
        <dbReference type="Pfam" id="PF07995"/>
    </source>
</evidence>
<dbReference type="Gene3D" id="2.120.10.30">
    <property type="entry name" value="TolB, C-terminal domain"/>
    <property type="match status" value="1"/>
</dbReference>
<dbReference type="PANTHER" id="PTHR19328:SF75">
    <property type="entry name" value="ALDOSE SUGAR DEHYDROGENASE YLII"/>
    <property type="match status" value="1"/>
</dbReference>
<reference evidence="3 4" key="1">
    <citation type="journal article" date="2012" name="J. Bacteriol.">
        <title>Genome Sequence of Idiomarina xiamenensis Type Strain 10-D-4.</title>
        <authorList>
            <person name="Lai Q."/>
            <person name="Wang L."/>
            <person name="Wang W."/>
            <person name="Shao Z."/>
        </authorList>
    </citation>
    <scope>NUCLEOTIDE SEQUENCE [LARGE SCALE GENOMIC DNA]</scope>
    <source>
        <strain evidence="3 4">10-D-4</strain>
    </source>
</reference>
<dbReference type="InterPro" id="IPR012938">
    <property type="entry name" value="Glc/Sorbosone_DH"/>
</dbReference>
<dbReference type="InterPro" id="IPR011041">
    <property type="entry name" value="Quinoprot_gluc/sorb_DH_b-prop"/>
</dbReference>
<dbReference type="STRING" id="740709.A10D4_11656"/>
<evidence type="ECO:0000313" key="3">
    <source>
        <dbReference type="EMBL" id="EKE80612.1"/>
    </source>
</evidence>
<dbReference type="eggNOG" id="COG2133">
    <property type="taxonomic scope" value="Bacteria"/>
</dbReference>
<dbReference type="EMBL" id="AMRG01000017">
    <property type="protein sequence ID" value="EKE80612.1"/>
    <property type="molecule type" value="Genomic_DNA"/>
</dbReference>
<keyword evidence="1" id="KW-0732">Signal</keyword>
<dbReference type="RefSeq" id="WP_008489712.1">
    <property type="nucleotide sequence ID" value="NZ_AMRG01000017.1"/>
</dbReference>
<evidence type="ECO:0000313" key="4">
    <source>
        <dbReference type="Proteomes" id="UP000014115"/>
    </source>
</evidence>
<protein>
    <submittedName>
        <fullName evidence="3">Glucose sorbosone dehydrogenase</fullName>
    </submittedName>
</protein>
<accession>K2K1P3</accession>